<dbReference type="InterPro" id="IPR036866">
    <property type="entry name" value="RibonucZ/Hydroxyglut_hydro"/>
</dbReference>
<dbReference type="EMBL" id="FMUX01000001">
    <property type="protein sequence ID" value="SCX84344.1"/>
    <property type="molecule type" value="Genomic_DNA"/>
</dbReference>
<organism evidence="2 3">
    <name type="scientific">Desulfoluna spongiiphila</name>
    <dbReference type="NCBI Taxonomy" id="419481"/>
    <lineage>
        <taxon>Bacteria</taxon>
        <taxon>Pseudomonadati</taxon>
        <taxon>Thermodesulfobacteriota</taxon>
        <taxon>Desulfobacteria</taxon>
        <taxon>Desulfobacterales</taxon>
        <taxon>Desulfolunaceae</taxon>
        <taxon>Desulfoluna</taxon>
    </lineage>
</organism>
<dbReference type="AlphaFoldDB" id="A0A1G5B2K5"/>
<dbReference type="STRING" id="419481.SAMN05216233_101586"/>
<feature type="domain" description="Metallo-beta-lactamase" evidence="1">
    <location>
        <begin position="34"/>
        <end position="207"/>
    </location>
</feature>
<dbReference type="Pfam" id="PF19583">
    <property type="entry name" value="ODP"/>
    <property type="match status" value="1"/>
</dbReference>
<dbReference type="SUPFAM" id="SSF56281">
    <property type="entry name" value="Metallo-hydrolase/oxidoreductase"/>
    <property type="match status" value="1"/>
</dbReference>
<dbReference type="InterPro" id="IPR045761">
    <property type="entry name" value="ODP_dom"/>
</dbReference>
<evidence type="ECO:0000313" key="2">
    <source>
        <dbReference type="EMBL" id="SCX84344.1"/>
    </source>
</evidence>
<reference evidence="2 3" key="1">
    <citation type="submission" date="2016-10" db="EMBL/GenBank/DDBJ databases">
        <authorList>
            <person name="de Groot N.N."/>
        </authorList>
    </citation>
    <scope>NUCLEOTIDE SEQUENCE [LARGE SCALE GENOMIC DNA]</scope>
    <source>
        <strain evidence="2 3">AA1</strain>
    </source>
</reference>
<evidence type="ECO:0000313" key="3">
    <source>
        <dbReference type="Proteomes" id="UP000198870"/>
    </source>
</evidence>
<dbReference type="RefSeq" id="WP_092208017.1">
    <property type="nucleotide sequence ID" value="NZ_FMUX01000001.1"/>
</dbReference>
<accession>A0A1G5B2K5</accession>
<name>A0A1G5B2K5_9BACT</name>
<dbReference type="InterPro" id="IPR001279">
    <property type="entry name" value="Metallo-B-lactamas"/>
</dbReference>
<gene>
    <name evidence="2" type="ORF">SAMN05216233_101586</name>
</gene>
<sequence>MINTLNLNLNYDDPIKIAEDIYWVGFYDEETGLHCNPYLIVDGDEAVVIDGGSRPDFPTVMTKILKTGTDPSSIRGLIYHHYDPDLCGSVSDYEDIIERDDLRIMSALENNFFIRHYGPSASLVDIAEFNDRFTFKSGRVLEFIRTPYAHSAGSFITFDELSGVAFTSDLFGSYGRQWDLFIGIDDACRTCEKLDACPQSRTYCPIVDILTFHQMIMPSGKALRHAIQQILKTPAGMVAPQHGSVIPVEQDFRAIGARLMDLKGVGIDRIITDEGDAR</sequence>
<proteinExistence type="predicted"/>
<protein>
    <submittedName>
        <fullName evidence="2">Metallo-beta-lactamase superfamily protein</fullName>
    </submittedName>
</protein>
<dbReference type="SMART" id="SM00849">
    <property type="entry name" value="Lactamase_B"/>
    <property type="match status" value="1"/>
</dbReference>
<evidence type="ECO:0000259" key="1">
    <source>
        <dbReference type="SMART" id="SM00849"/>
    </source>
</evidence>
<keyword evidence="3" id="KW-1185">Reference proteome</keyword>
<dbReference type="OrthoDB" id="9768433at2"/>
<dbReference type="PANTHER" id="PTHR43041:SF1">
    <property type="entry name" value="METALLO-BETA-LACTAMASE DOMAIN-CONTAINING PROTEIN"/>
    <property type="match status" value="1"/>
</dbReference>
<dbReference type="PANTHER" id="PTHR43041">
    <property type="entry name" value="HYDROLASE, METALLO-BETA-LACTAMASE SUPERFAMILY"/>
    <property type="match status" value="1"/>
</dbReference>
<dbReference type="Gene3D" id="3.60.15.10">
    <property type="entry name" value="Ribonuclease Z/Hydroxyacylglutathione hydrolase-like"/>
    <property type="match status" value="1"/>
</dbReference>
<dbReference type="Proteomes" id="UP000198870">
    <property type="component" value="Unassembled WGS sequence"/>
</dbReference>